<dbReference type="EMBL" id="JASMQC010000028">
    <property type="protein sequence ID" value="KAK1933745.1"/>
    <property type="molecule type" value="Genomic_DNA"/>
</dbReference>
<feature type="region of interest" description="Disordered" evidence="1">
    <location>
        <begin position="551"/>
        <end position="579"/>
    </location>
</feature>
<feature type="compositionally biased region" description="Polar residues" evidence="1">
    <location>
        <begin position="674"/>
        <end position="688"/>
    </location>
</feature>
<proteinExistence type="predicted"/>
<dbReference type="AlphaFoldDB" id="A0AAD9G8H5"/>
<gene>
    <name evidence="2" type="ORF">P3T76_011959</name>
</gene>
<feature type="region of interest" description="Disordered" evidence="1">
    <location>
        <begin position="81"/>
        <end position="108"/>
    </location>
</feature>
<name>A0AAD9G8H5_9STRA</name>
<feature type="region of interest" description="Disordered" evidence="1">
    <location>
        <begin position="363"/>
        <end position="390"/>
    </location>
</feature>
<feature type="region of interest" description="Disordered" evidence="1">
    <location>
        <begin position="175"/>
        <end position="202"/>
    </location>
</feature>
<reference evidence="2" key="1">
    <citation type="submission" date="2023-08" db="EMBL/GenBank/DDBJ databases">
        <title>Reference Genome Resource for the Citrus Pathogen Phytophthora citrophthora.</title>
        <authorList>
            <person name="Moller H."/>
            <person name="Coetzee B."/>
            <person name="Rose L.J."/>
            <person name="Van Niekerk J.M."/>
        </authorList>
    </citation>
    <scope>NUCLEOTIDE SEQUENCE</scope>
    <source>
        <strain evidence="2">STE-U-9442</strain>
    </source>
</reference>
<feature type="region of interest" description="Disordered" evidence="1">
    <location>
        <begin position="269"/>
        <end position="296"/>
    </location>
</feature>
<feature type="region of interest" description="Disordered" evidence="1">
    <location>
        <begin position="457"/>
        <end position="484"/>
    </location>
</feature>
<dbReference type="Proteomes" id="UP001259832">
    <property type="component" value="Unassembled WGS sequence"/>
</dbReference>
<evidence type="ECO:0000313" key="3">
    <source>
        <dbReference type="Proteomes" id="UP001259832"/>
    </source>
</evidence>
<feature type="region of interest" description="Disordered" evidence="1">
    <location>
        <begin position="645"/>
        <end position="688"/>
    </location>
</feature>
<accession>A0AAD9G8H5</accession>
<comment type="caution">
    <text evidence="2">The sequence shown here is derived from an EMBL/GenBank/DDBJ whole genome shotgun (WGS) entry which is preliminary data.</text>
</comment>
<evidence type="ECO:0000256" key="1">
    <source>
        <dbReference type="SAM" id="MobiDB-lite"/>
    </source>
</evidence>
<sequence>MRARLAQSVERKTLNLVVVGSSPTLVLLDPTAMDAGQWRWTQAVGFCRKRVSGTGLRGPQAAWVHTATLNGRLTCAVKRRNDNGGIQHDGQGPTDPSRVESSRAPDVTSIEARRPIRQLVLLDPTAMDAGQWRWTQAVGFCRKRVSGTGLRGPQAAWVHTATLNGRLTCAVKRRNDNGGIQHDGQGPTDPSRVESSRAPDVTSIEARRPIRQLVLLDPTAMDAGQWRWTQAVGFCRKRVSGTGLRGPQAAWVHTATLNGRLTCAVKRRNDNGGIQHDGQGPTDPSRVESSRAPDVTSIEARRPIRQLVLLDPTAMDAGQWRWTQAVGFCRKRVSGTGLRGPQAAWVHTATLNGRLTCAVKRRNDNGGIQHDGQGPTDPSRVESSRAPDVTSIEARRPIRQLVLLDPTAMDAGQWRWTQAVGFCRKRVSGTGLRGPQAAWVHTATLNGRLTCAVKRRNDNGGIQHDGQGPTDPSRVESSRAPDVTSIEARRPIRQLVLLDPTAMDAGQWRWTQAVGFCRKRVSGTGLRGPQAAWVHTATLNGRLTCAVKRRNDNGGIQHDGQGPTDPSRVESSRAPDVTSIEARRPIRQLVLLDPTAMDAGQWRWTQAVGFCRKRVSGTGLRGPQAAWVHTATLNGRLTCAVKRRNDNGGIQHDGQGPTDPSRVESSRAPDVTSIEASPSSSVGRAQDS</sequence>
<protein>
    <submittedName>
        <fullName evidence="2">Uncharacterized protein</fullName>
    </submittedName>
</protein>
<organism evidence="2 3">
    <name type="scientific">Phytophthora citrophthora</name>
    <dbReference type="NCBI Taxonomy" id="4793"/>
    <lineage>
        <taxon>Eukaryota</taxon>
        <taxon>Sar</taxon>
        <taxon>Stramenopiles</taxon>
        <taxon>Oomycota</taxon>
        <taxon>Peronosporomycetes</taxon>
        <taxon>Peronosporales</taxon>
        <taxon>Peronosporaceae</taxon>
        <taxon>Phytophthora</taxon>
    </lineage>
</organism>
<keyword evidence="3" id="KW-1185">Reference proteome</keyword>
<evidence type="ECO:0000313" key="2">
    <source>
        <dbReference type="EMBL" id="KAK1933745.1"/>
    </source>
</evidence>